<dbReference type="PANTHER" id="PTHR43317:SF11">
    <property type="entry name" value="POLYAMINE AMINOPROPYLTRANSFERASE 2"/>
    <property type="match status" value="1"/>
</dbReference>
<dbReference type="Gene3D" id="3.40.50.150">
    <property type="entry name" value="Vaccinia Virus protein VP39"/>
    <property type="match status" value="1"/>
</dbReference>
<sequence length="283" mass="30602">MATEVGVAVGNSWWHRLTEAVARLRGAGPLDPTGLRLRPARVRQYNGYVSLHFIRGQTQSRMRSDAPDHLLIDYTRTMLAALLWRPRPGRIGIVGLGGGSQVKFLHRHLPQACLQVVENHPGVLALRRAFGIPDDDSRLEVTLDDGARFIAARPARYDLLLVDGYDAHGIPEALSTPAFLQACRDALLPGGVMASNLHGDDPAVYVERLRQAFGAGHVLLVGEAKMSNRIAFAWTGEAPDDDEEGVQAALAALSGGDARRALSPVFGRVALALRRQRTAACAS</sequence>
<evidence type="ECO:0000313" key="2">
    <source>
        <dbReference type="EMBL" id="GGK04094.1"/>
    </source>
</evidence>
<comment type="caution">
    <text evidence="2">The sequence shown here is derived from an EMBL/GenBank/DDBJ whole genome shotgun (WGS) entry which is preliminary data.</text>
</comment>
<keyword evidence="3" id="KW-1185">Reference proteome</keyword>
<keyword evidence="1" id="KW-0620">Polyamine biosynthesis</keyword>
<dbReference type="SUPFAM" id="SSF53335">
    <property type="entry name" value="S-adenosyl-L-methionine-dependent methyltransferases"/>
    <property type="match status" value="1"/>
</dbReference>
<accession>A0ABQ2EBP2</accession>
<dbReference type="Proteomes" id="UP000599009">
    <property type="component" value="Unassembled WGS sequence"/>
</dbReference>
<name>A0ABQ2EBP2_9GAMM</name>
<dbReference type="GO" id="GO:0016740">
    <property type="term" value="F:transferase activity"/>
    <property type="evidence" value="ECO:0007669"/>
    <property type="project" value="UniProtKB-KW"/>
</dbReference>
<organism evidence="2 3">
    <name type="scientific">Luteimonas terricola</name>
    <dbReference type="NCBI Taxonomy" id="645597"/>
    <lineage>
        <taxon>Bacteria</taxon>
        <taxon>Pseudomonadati</taxon>
        <taxon>Pseudomonadota</taxon>
        <taxon>Gammaproteobacteria</taxon>
        <taxon>Lysobacterales</taxon>
        <taxon>Lysobacteraceae</taxon>
        <taxon>Luteimonas</taxon>
    </lineage>
</organism>
<gene>
    <name evidence="2" type="ORF">GCM10011394_11360</name>
</gene>
<dbReference type="EMBL" id="BMME01000001">
    <property type="protein sequence ID" value="GGK04094.1"/>
    <property type="molecule type" value="Genomic_DNA"/>
</dbReference>
<proteinExistence type="predicted"/>
<evidence type="ECO:0000256" key="1">
    <source>
        <dbReference type="ARBA" id="ARBA00023115"/>
    </source>
</evidence>
<dbReference type="InterPro" id="IPR029063">
    <property type="entry name" value="SAM-dependent_MTases_sf"/>
</dbReference>
<evidence type="ECO:0000313" key="3">
    <source>
        <dbReference type="Proteomes" id="UP000599009"/>
    </source>
</evidence>
<dbReference type="Pfam" id="PF01564">
    <property type="entry name" value="Spermine_synth"/>
    <property type="match status" value="1"/>
</dbReference>
<dbReference type="PANTHER" id="PTHR43317">
    <property type="entry name" value="THERMOSPERMINE SYNTHASE ACAULIS5"/>
    <property type="match status" value="1"/>
</dbReference>
<reference evidence="3" key="1">
    <citation type="journal article" date="2019" name="Int. J. Syst. Evol. Microbiol.">
        <title>The Global Catalogue of Microorganisms (GCM) 10K type strain sequencing project: providing services to taxonomists for standard genome sequencing and annotation.</title>
        <authorList>
            <consortium name="The Broad Institute Genomics Platform"/>
            <consortium name="The Broad Institute Genome Sequencing Center for Infectious Disease"/>
            <person name="Wu L."/>
            <person name="Ma J."/>
        </authorList>
    </citation>
    <scope>NUCLEOTIDE SEQUENCE [LARGE SCALE GENOMIC DNA]</scope>
    <source>
        <strain evidence="3">CGMCC 1.8985</strain>
    </source>
</reference>
<keyword evidence="2" id="KW-0808">Transferase</keyword>
<protein>
    <submittedName>
        <fullName evidence="2">Transferase</fullName>
    </submittedName>
</protein>